<reference evidence="1" key="1">
    <citation type="submission" date="2019-08" db="EMBL/GenBank/DDBJ databases">
        <title>Reference gene set and small RNA set construction with multiple tissues from Davidia involucrata Baill.</title>
        <authorList>
            <person name="Yang H."/>
            <person name="Zhou C."/>
            <person name="Li G."/>
            <person name="Wang J."/>
            <person name="Gao P."/>
            <person name="Wang M."/>
            <person name="Wang R."/>
            <person name="Zhao Y."/>
        </authorList>
    </citation>
    <scope>NUCLEOTIDE SEQUENCE</scope>
    <source>
        <tissue evidence="1">Mixed with DoveR01_LX</tissue>
    </source>
</reference>
<evidence type="ECO:0000313" key="1">
    <source>
        <dbReference type="EMBL" id="MPA55435.1"/>
    </source>
</evidence>
<accession>A0A5B7AH65</accession>
<gene>
    <name evidence="1" type="ORF">Din_024876</name>
</gene>
<sequence length="415" mass="46517">MDCCLSYNNSSVLQSLPPTVKTVKSSSQGFHRLLSTHKLPVPSFNSTFHFSGDRRFGRPISLSGRSNRRALIAVASAEASHCEFSSLNTPLEPKSLAGKFLSGVLQNDREYFHVAVAKQLVQLAAHRDEAVARMNLTFGSSEACLHRRIAELKENECQAAVEDVIYMLIFYKFSDIRVHLVPRLSRCIYNGRLEIWPARDWELESIHSFEVLEMIREYLTTVVGWKANSNVTENWATTAVRRIHLCRVYAASILYGYFLKSATLRHHLDLSLSEVNYDLGISSGSDTHLPLSELCSCGLKNIAFGRTSSVRSTSVGQESCSQGKTREKLRCYVMGFDPETLQMCAKPKSKEAADLVEKHICALFGDEKTGLLETDEVISTSLSSLKRMVLEAVAFGSFLWDAEEYVDSVYKLNEN</sequence>
<dbReference type="PANTHER" id="PTHR31808:SF9">
    <property type="entry name" value="F21O3.2 PROTEIN"/>
    <property type="match status" value="1"/>
</dbReference>
<dbReference type="InterPro" id="IPR008479">
    <property type="entry name" value="DUF760"/>
</dbReference>
<dbReference type="EMBL" id="GHES01024876">
    <property type="protein sequence ID" value="MPA55435.1"/>
    <property type="molecule type" value="Transcribed_RNA"/>
</dbReference>
<dbReference type="AlphaFoldDB" id="A0A5B7AH65"/>
<protein>
    <submittedName>
        <fullName evidence="1">Putative F21O3.2 protein</fullName>
    </submittedName>
</protein>
<proteinExistence type="predicted"/>
<dbReference type="InterPro" id="IPR038925">
    <property type="entry name" value="At3g17800-like"/>
</dbReference>
<dbReference type="Pfam" id="PF05542">
    <property type="entry name" value="DUF760"/>
    <property type="match status" value="2"/>
</dbReference>
<dbReference type="PANTHER" id="PTHR31808">
    <property type="entry name" value="EXPRESSED PROTEIN"/>
    <property type="match status" value="1"/>
</dbReference>
<name>A0A5B7AH65_DAVIN</name>
<organism evidence="1">
    <name type="scientific">Davidia involucrata</name>
    <name type="common">Dove tree</name>
    <dbReference type="NCBI Taxonomy" id="16924"/>
    <lineage>
        <taxon>Eukaryota</taxon>
        <taxon>Viridiplantae</taxon>
        <taxon>Streptophyta</taxon>
        <taxon>Embryophyta</taxon>
        <taxon>Tracheophyta</taxon>
        <taxon>Spermatophyta</taxon>
        <taxon>Magnoliopsida</taxon>
        <taxon>eudicotyledons</taxon>
        <taxon>Gunneridae</taxon>
        <taxon>Pentapetalae</taxon>
        <taxon>asterids</taxon>
        <taxon>Cornales</taxon>
        <taxon>Nyssaceae</taxon>
        <taxon>Davidia</taxon>
    </lineage>
</organism>